<comment type="caution">
    <text evidence="1">The sequence shown here is derived from an EMBL/GenBank/DDBJ whole genome shotgun (WGS) entry which is preliminary data.</text>
</comment>
<dbReference type="EMBL" id="BKCJ011073466">
    <property type="protein sequence ID" value="GFC80089.1"/>
    <property type="molecule type" value="Genomic_DNA"/>
</dbReference>
<dbReference type="AlphaFoldDB" id="A0A699QY14"/>
<evidence type="ECO:0000313" key="1">
    <source>
        <dbReference type="EMBL" id="GFC80089.1"/>
    </source>
</evidence>
<protein>
    <submittedName>
        <fullName evidence="1">Uncharacterized protein</fullName>
    </submittedName>
</protein>
<organism evidence="1">
    <name type="scientific">Tanacetum cinerariifolium</name>
    <name type="common">Dalmatian daisy</name>
    <name type="synonym">Chrysanthemum cinerariifolium</name>
    <dbReference type="NCBI Taxonomy" id="118510"/>
    <lineage>
        <taxon>Eukaryota</taxon>
        <taxon>Viridiplantae</taxon>
        <taxon>Streptophyta</taxon>
        <taxon>Embryophyta</taxon>
        <taxon>Tracheophyta</taxon>
        <taxon>Spermatophyta</taxon>
        <taxon>Magnoliopsida</taxon>
        <taxon>eudicotyledons</taxon>
        <taxon>Gunneridae</taxon>
        <taxon>Pentapetalae</taxon>
        <taxon>asterids</taxon>
        <taxon>campanulids</taxon>
        <taxon>Asterales</taxon>
        <taxon>Asteraceae</taxon>
        <taxon>Asteroideae</taxon>
        <taxon>Anthemideae</taxon>
        <taxon>Anthemidinae</taxon>
        <taxon>Tanacetum</taxon>
    </lineage>
</organism>
<proteinExistence type="predicted"/>
<accession>A0A699QY14</accession>
<gene>
    <name evidence="1" type="ORF">Tci_852059</name>
</gene>
<feature type="non-terminal residue" evidence="1">
    <location>
        <position position="1"/>
    </location>
</feature>
<sequence>SRSGRRPGKEVVVEPDNNEKYVDVNDELSDDDFVNSLFGSGLRRSRRNKDQEVYDSDNVKTVASGGKVSNIMNSTNGHTKLLLN</sequence>
<reference evidence="1" key="1">
    <citation type="journal article" date="2019" name="Sci. Rep.">
        <title>Draft genome of Tanacetum cinerariifolium, the natural source of mosquito coil.</title>
        <authorList>
            <person name="Yamashiro T."/>
            <person name="Shiraishi A."/>
            <person name="Satake H."/>
            <person name="Nakayama K."/>
        </authorList>
    </citation>
    <scope>NUCLEOTIDE SEQUENCE</scope>
</reference>
<name>A0A699QY14_TANCI</name>